<sequence length="274" mass="30258">MSLKRKNRDSTPNLEVAEVFSTSIMAVTNMSMKLLIDTENRKVLFAEADKDFIDFLFHILRLPLGTIIPLLKNQGTVGSFGNIYDSIENLSTTYLQPNVKKETLLKHKVNVSGGTGEVPLLLPNIESSTSKKLYRCSRLYNNSCYSYVADDFNAKCPSCEASMSEKVSFVDPPSATNMGSSGGGGYVKGVVTYMIMDDLEVKPMSTISSITLLNKFNVKQLGDLEEKVVELGMEEGVKLLKASLQSKNVLTDVFLPKLEREVNIETEFLGAKVV</sequence>
<evidence type="ECO:0000313" key="2">
    <source>
        <dbReference type="Proteomes" id="UP000237347"/>
    </source>
</evidence>
<dbReference type="Pfam" id="PF05056">
    <property type="entry name" value="DUF674"/>
    <property type="match status" value="1"/>
</dbReference>
<organism evidence="1 2">
    <name type="scientific">Quercus suber</name>
    <name type="common">Cork oak</name>
    <dbReference type="NCBI Taxonomy" id="58331"/>
    <lineage>
        <taxon>Eukaryota</taxon>
        <taxon>Viridiplantae</taxon>
        <taxon>Streptophyta</taxon>
        <taxon>Embryophyta</taxon>
        <taxon>Tracheophyta</taxon>
        <taxon>Spermatophyta</taxon>
        <taxon>Magnoliopsida</taxon>
        <taxon>eudicotyledons</taxon>
        <taxon>Gunneridae</taxon>
        <taxon>Pentapetalae</taxon>
        <taxon>rosids</taxon>
        <taxon>fabids</taxon>
        <taxon>Fagales</taxon>
        <taxon>Fagaceae</taxon>
        <taxon>Quercus</taxon>
    </lineage>
</organism>
<evidence type="ECO:0000313" key="1">
    <source>
        <dbReference type="EMBL" id="KAK7821162.1"/>
    </source>
</evidence>
<dbReference type="EMBL" id="PKMF04000710">
    <property type="protein sequence ID" value="KAK7821162.1"/>
    <property type="molecule type" value="Genomic_DNA"/>
</dbReference>
<reference evidence="1 2" key="1">
    <citation type="journal article" date="2018" name="Sci. Data">
        <title>The draft genome sequence of cork oak.</title>
        <authorList>
            <person name="Ramos A.M."/>
            <person name="Usie A."/>
            <person name="Barbosa P."/>
            <person name="Barros P.M."/>
            <person name="Capote T."/>
            <person name="Chaves I."/>
            <person name="Simoes F."/>
            <person name="Abreu I."/>
            <person name="Carrasquinho I."/>
            <person name="Faro C."/>
            <person name="Guimaraes J.B."/>
            <person name="Mendonca D."/>
            <person name="Nobrega F."/>
            <person name="Rodrigues L."/>
            <person name="Saibo N.J.M."/>
            <person name="Varela M.C."/>
            <person name="Egas C."/>
            <person name="Matos J."/>
            <person name="Miguel C.M."/>
            <person name="Oliveira M.M."/>
            <person name="Ricardo C.P."/>
            <person name="Goncalves S."/>
        </authorList>
    </citation>
    <scope>NUCLEOTIDE SEQUENCE [LARGE SCALE GENOMIC DNA]</scope>
    <source>
        <strain evidence="2">cv. HL8</strain>
    </source>
</reference>
<gene>
    <name evidence="1" type="ORF">CFP56_037926</name>
</gene>
<dbReference type="InterPro" id="IPR007750">
    <property type="entry name" value="DUF674"/>
</dbReference>
<protein>
    <recommendedName>
        <fullName evidence="3">DUF674 domain-containing protein</fullName>
    </recommendedName>
</protein>
<comment type="caution">
    <text evidence="1">The sequence shown here is derived from an EMBL/GenBank/DDBJ whole genome shotgun (WGS) entry which is preliminary data.</text>
</comment>
<evidence type="ECO:0008006" key="3">
    <source>
        <dbReference type="Google" id="ProtNLM"/>
    </source>
</evidence>
<accession>A0AAW0J399</accession>
<dbReference type="PANTHER" id="PTHR33103">
    <property type="entry name" value="OS01G0153900 PROTEIN"/>
    <property type="match status" value="1"/>
</dbReference>
<dbReference type="Gramene" id="rna-CFP56_52022">
    <property type="protein sequence ID" value="cds-POE66812.1"/>
    <property type="gene ID" value="gene-CFP56_52022"/>
</dbReference>
<dbReference type="Proteomes" id="UP000237347">
    <property type="component" value="Unassembled WGS sequence"/>
</dbReference>
<name>A0AAW0J399_QUESU</name>
<proteinExistence type="predicted"/>
<dbReference type="AlphaFoldDB" id="A0AAW0J399"/>
<keyword evidence="2" id="KW-1185">Reference proteome</keyword>
<dbReference type="PANTHER" id="PTHR33103:SF19">
    <property type="entry name" value="OS09G0544700 PROTEIN"/>
    <property type="match status" value="1"/>
</dbReference>